<dbReference type="Gramene" id="TraesCS3D03G1088600.1">
    <property type="protein sequence ID" value="TraesCS3D03G1088600.1.CDS1"/>
    <property type="gene ID" value="TraesCS3D03G1088600"/>
</dbReference>
<dbReference type="EnsemblPlants" id="TraesCS3D02G492000.1">
    <property type="protein sequence ID" value="TraesCS3D02G492000.1.cds1"/>
    <property type="gene ID" value="TraesCS3D02G492000"/>
</dbReference>
<organism evidence="2">
    <name type="scientific">Triticum aestivum</name>
    <name type="common">Wheat</name>
    <dbReference type="NCBI Taxonomy" id="4565"/>
    <lineage>
        <taxon>Eukaryota</taxon>
        <taxon>Viridiplantae</taxon>
        <taxon>Streptophyta</taxon>
        <taxon>Embryophyta</taxon>
        <taxon>Tracheophyta</taxon>
        <taxon>Spermatophyta</taxon>
        <taxon>Magnoliopsida</taxon>
        <taxon>Liliopsida</taxon>
        <taxon>Poales</taxon>
        <taxon>Poaceae</taxon>
        <taxon>BOP clade</taxon>
        <taxon>Pooideae</taxon>
        <taxon>Triticodae</taxon>
        <taxon>Triticeae</taxon>
        <taxon>Triticinae</taxon>
        <taxon>Triticum</taxon>
    </lineage>
</organism>
<dbReference type="Gramene" id="TraesPARA_EIv1.0_1167950.1">
    <property type="protein sequence ID" value="TraesPARA_EIv1.0_1167950.1.CDS1"/>
    <property type="gene ID" value="TraesPARA_EIv1.0_1167950"/>
</dbReference>
<dbReference type="PANTHER" id="PTHR35828:SF49">
    <property type="entry name" value="F-BOX DOMAIN-CONTAINING PROTEIN"/>
    <property type="match status" value="1"/>
</dbReference>
<dbReference type="Proteomes" id="UP000019116">
    <property type="component" value="Chromosome 3D"/>
</dbReference>
<dbReference type="Gramene" id="TraesWEE_scaffold_146633_01G000100.1">
    <property type="protein sequence ID" value="TraesWEE_scaffold_146633_01G000100.1"/>
    <property type="gene ID" value="TraesWEE_scaffold_146633_01G000100"/>
</dbReference>
<dbReference type="Gramene" id="TraesLDM3D03G01985660.1">
    <property type="protein sequence ID" value="TraesLDM3D03G01985660.1.CDS1"/>
    <property type="gene ID" value="TraesLDM3D03G01985660"/>
</dbReference>
<dbReference type="Gramene" id="TraesRN3D0101139100.1">
    <property type="protein sequence ID" value="TraesRN3D0101139100.1"/>
    <property type="gene ID" value="TraesRN3D0101139100"/>
</dbReference>
<dbReference type="Gramene" id="TraesLAC3D03G01928850.1">
    <property type="protein sequence ID" value="TraesLAC3D03G01928850.1.CDS1"/>
    <property type="gene ID" value="TraesLAC3D03G01928850"/>
</dbReference>
<dbReference type="InterPro" id="IPR036047">
    <property type="entry name" value="F-box-like_dom_sf"/>
</dbReference>
<dbReference type="Gramene" id="TraesSTA3D03G01982560.1">
    <property type="protein sequence ID" value="TraesSTA3D03G01982560.1.CDS1"/>
    <property type="gene ID" value="TraesSTA3D03G01982560"/>
</dbReference>
<evidence type="ECO:0000313" key="3">
    <source>
        <dbReference type="Proteomes" id="UP000019116"/>
    </source>
</evidence>
<dbReference type="SUPFAM" id="SSF81383">
    <property type="entry name" value="F-box domain"/>
    <property type="match status" value="1"/>
</dbReference>
<protein>
    <recommendedName>
        <fullName evidence="1">F-box domain-containing protein</fullName>
    </recommendedName>
</protein>
<dbReference type="Gramene" id="TraesJAG3D03G01994450.1">
    <property type="protein sequence ID" value="TraesJAG3D03G01994450.1.CDS1"/>
    <property type="gene ID" value="TraesJAG3D03G01994450"/>
</dbReference>
<dbReference type="PANTHER" id="PTHR35828">
    <property type="entry name" value="OS08G0203800 PROTEIN-RELATED"/>
    <property type="match status" value="1"/>
</dbReference>
<accession>A0A3B6H686</accession>
<dbReference type="Gramene" id="TraesMAC3D03G01985600.1">
    <property type="protein sequence ID" value="TraesMAC3D03G01985600.1.CDS1"/>
    <property type="gene ID" value="TraesMAC3D03G01985600"/>
</dbReference>
<dbReference type="Gramene" id="TraesROB_scaffold_060445_01G000100.1">
    <property type="protein sequence ID" value="TraesROB_scaffold_060445_01G000100.1"/>
    <property type="gene ID" value="TraesROB_scaffold_060445_01G000100"/>
</dbReference>
<dbReference type="Pfam" id="PF12937">
    <property type="entry name" value="F-box-like"/>
    <property type="match status" value="1"/>
</dbReference>
<dbReference type="Gramene" id="TraesNOR3D03G02013700.1">
    <property type="protein sequence ID" value="TraesNOR3D03G02013700.1.CDS1"/>
    <property type="gene ID" value="TraesNOR3D03G02013700"/>
</dbReference>
<dbReference type="Gramene" id="TraesJUL3D03G02005680.1">
    <property type="protein sequence ID" value="TraesJUL3D03G02005680.1.CDS1"/>
    <property type="gene ID" value="TraesJUL3D03G02005680"/>
</dbReference>
<name>A0A3B6H686_WHEAT</name>
<keyword evidence="3" id="KW-1185">Reference proteome</keyword>
<dbReference type="Gramene" id="TraesCLE_scaffold_141142_01G000100.1">
    <property type="protein sequence ID" value="TraesCLE_scaffold_141142_01G000100.1"/>
    <property type="gene ID" value="TraesCLE_scaffold_141142_01G000100"/>
</dbReference>
<reference evidence="2" key="2">
    <citation type="submission" date="2018-10" db="UniProtKB">
        <authorList>
            <consortium name="EnsemblPlants"/>
        </authorList>
    </citation>
    <scope>IDENTIFICATION</scope>
</reference>
<dbReference type="Gramene" id="TraesARI3D03G02021620.1">
    <property type="protein sequence ID" value="TraesARI3D03G02021620.1.CDS1"/>
    <property type="gene ID" value="TraesARI3D03G02021620"/>
</dbReference>
<dbReference type="AlphaFoldDB" id="A0A3B6H686"/>
<evidence type="ECO:0000259" key="1">
    <source>
        <dbReference type="SMART" id="SM00256"/>
    </source>
</evidence>
<evidence type="ECO:0000313" key="2">
    <source>
        <dbReference type="EnsemblPlants" id="TraesCS3D02G492000.1.cds1"/>
    </source>
</evidence>
<dbReference type="OrthoDB" id="603189at2759"/>
<proteinExistence type="predicted"/>
<dbReference type="Gene3D" id="1.20.1280.50">
    <property type="match status" value="1"/>
</dbReference>
<dbReference type="InterPro" id="IPR001810">
    <property type="entry name" value="F-box_dom"/>
</dbReference>
<dbReference type="SMART" id="SM00256">
    <property type="entry name" value="FBOX"/>
    <property type="match status" value="1"/>
</dbReference>
<dbReference type="Gramene" id="TraesCAD_scaffold_128154_01G000100.1">
    <property type="protein sequence ID" value="TraesCAD_scaffold_128154_01G000100.1"/>
    <property type="gene ID" value="TraesCAD_scaffold_128154_01G000100"/>
</dbReference>
<reference evidence="2" key="1">
    <citation type="submission" date="2018-08" db="EMBL/GenBank/DDBJ databases">
        <authorList>
            <person name="Rossello M."/>
        </authorList>
    </citation>
    <scope>NUCLEOTIDE SEQUENCE [LARGE SCALE GENOMIC DNA]</scope>
    <source>
        <strain evidence="2">cv. Chinese Spring</strain>
    </source>
</reference>
<feature type="domain" description="F-box" evidence="1">
    <location>
        <begin position="10"/>
        <end position="51"/>
    </location>
</feature>
<sequence>MMGIETAAALPDDVVLEVLVRVADVATLFRCAAVCKLWRRLIADRSFLRRRWPENAPHPSFFAGFFTRQRLHGKEDEDLLVGVDEVADPDSPPVFIPVRLSAVGPGRRPFLSPRAPAGLLNGAKPLTSRGGLLLVRLAPHDNHGPVNLAVWAPLAGTCAVLPPLVCELNCLLGYALLTSEDCCSTDGHRTAPPEAPNYSTFFRVLAMGLACDNGYLHCSLHRFSSTEPSWAVSTKRLGDMGGHGPWTYGQNDAAVRSGGMVHWLCDDWSSDINDLISYVTIDARSDDGDVSLAKLSLPLPAIKLTLEYFHMAGFNGALSLFCLHKEEEGLRLEIWTRSKGTDWDLARVVELRPRIEGVLYLLPGEKSGTLLINSYKEDMYVAYLDTGAVEKITNEFHGVTTDDAVPMEIDWPSLFMSRLGGL</sequence>
<dbReference type="Gramene" id="TraesCS3D02G492000.1">
    <property type="protein sequence ID" value="TraesCS3D02G492000.1.cds1"/>
    <property type="gene ID" value="TraesCS3D02G492000"/>
</dbReference>
<dbReference type="Gramene" id="TraesSYM3D03G02012570.1">
    <property type="protein sequence ID" value="TraesSYM3D03G02012570.1.CDS1"/>
    <property type="gene ID" value="TraesSYM3D03G02012570"/>
</dbReference>